<organism evidence="1">
    <name type="scientific">uncultured Caudovirales phage</name>
    <dbReference type="NCBI Taxonomy" id="2100421"/>
    <lineage>
        <taxon>Viruses</taxon>
        <taxon>Duplodnaviria</taxon>
        <taxon>Heunggongvirae</taxon>
        <taxon>Uroviricota</taxon>
        <taxon>Caudoviricetes</taxon>
        <taxon>Peduoviridae</taxon>
        <taxon>Maltschvirus</taxon>
        <taxon>Maltschvirus maltsch</taxon>
    </lineage>
</organism>
<sequence length="86" mass="9900">MNLSLPNLEVHMVVVTPYKIIENITPNKKYIITRIDHDTVHLINDLGVSCKYKGLYFIEAEIFFSLSLYMTFVKILGISNLPLKTL</sequence>
<proteinExistence type="predicted"/>
<name>A0A6J5KRR8_9CAUD</name>
<accession>A0A6J5KRR8</accession>
<gene>
    <name evidence="1" type="ORF">UFOVP53_14</name>
</gene>
<reference evidence="1" key="1">
    <citation type="submission" date="2020-04" db="EMBL/GenBank/DDBJ databases">
        <authorList>
            <person name="Chiriac C."/>
            <person name="Salcher M."/>
            <person name="Ghai R."/>
            <person name="Kavagutti S V."/>
        </authorList>
    </citation>
    <scope>NUCLEOTIDE SEQUENCE</scope>
</reference>
<evidence type="ECO:0000313" key="1">
    <source>
        <dbReference type="EMBL" id="CAB4124591.1"/>
    </source>
</evidence>
<dbReference type="EMBL" id="LR796189">
    <property type="protein sequence ID" value="CAB4124591.1"/>
    <property type="molecule type" value="Genomic_DNA"/>
</dbReference>
<protein>
    <submittedName>
        <fullName evidence="1">Uncharacterized protein</fullName>
    </submittedName>
</protein>